<sequence>MDALEMKVTNSLKKTGWCTEVKDGDEMIGYRPRTKKMIYGNLFHLCHDHEIDIILHHNFSE</sequence>
<dbReference type="EMBL" id="CP019646">
    <property type="protein sequence ID" value="AQQ69873.1"/>
    <property type="molecule type" value="Genomic_DNA"/>
</dbReference>
<accession>A0A1Q2MAX1</accession>
<reference evidence="2" key="1">
    <citation type="submission" date="2017-02" db="EMBL/GenBank/DDBJ databases">
        <title>Comparative genomics and description of representatives of a novel lineage of planctomycetes thriving in anoxic sediments.</title>
        <authorList>
            <person name="Spring S."/>
            <person name="Bunk B."/>
            <person name="Sproer C."/>
        </authorList>
    </citation>
    <scope>NUCLEOTIDE SEQUENCE [LARGE SCALE GENOMIC DNA]</scope>
    <source>
        <strain evidence="2">SM-Chi-D1</strain>
    </source>
</reference>
<proteinExistence type="predicted"/>
<evidence type="ECO:0000313" key="2">
    <source>
        <dbReference type="Proteomes" id="UP000188181"/>
    </source>
</evidence>
<dbReference type="KEGG" id="pbas:SMSP2_00207"/>
<dbReference type="STRING" id="1851148.SMSP2_00207"/>
<name>A0A1Q2MAX1_9BACT</name>
<organism evidence="1 2">
    <name type="scientific">Limihaloglobus sulfuriphilus</name>
    <dbReference type="NCBI Taxonomy" id="1851148"/>
    <lineage>
        <taxon>Bacteria</taxon>
        <taxon>Pseudomonadati</taxon>
        <taxon>Planctomycetota</taxon>
        <taxon>Phycisphaerae</taxon>
        <taxon>Sedimentisphaerales</taxon>
        <taxon>Sedimentisphaeraceae</taxon>
        <taxon>Limihaloglobus</taxon>
    </lineage>
</organism>
<dbReference type="OrthoDB" id="285972at2"/>
<dbReference type="RefSeq" id="WP_146682177.1">
    <property type="nucleotide sequence ID" value="NZ_CP019646.1"/>
</dbReference>
<dbReference type="AlphaFoldDB" id="A0A1Q2MAX1"/>
<dbReference type="Proteomes" id="UP000188181">
    <property type="component" value="Chromosome"/>
</dbReference>
<evidence type="ECO:0000313" key="1">
    <source>
        <dbReference type="EMBL" id="AQQ69873.1"/>
    </source>
</evidence>
<gene>
    <name evidence="1" type="ORF">SMSP2_00207</name>
</gene>
<protein>
    <submittedName>
        <fullName evidence="1">Uncharacterized protein</fullName>
    </submittedName>
</protein>
<keyword evidence="2" id="KW-1185">Reference proteome</keyword>